<evidence type="ECO:0000256" key="4">
    <source>
        <dbReference type="ARBA" id="ARBA00023239"/>
    </source>
</evidence>
<dbReference type="SUPFAM" id="SSF53383">
    <property type="entry name" value="PLP-dependent transferases"/>
    <property type="match status" value="1"/>
</dbReference>
<dbReference type="AlphaFoldDB" id="A0A975JCK3"/>
<dbReference type="EMBL" id="CP073581">
    <property type="protein sequence ID" value="QUJ75776.1"/>
    <property type="molecule type" value="Genomic_DNA"/>
</dbReference>
<dbReference type="InterPro" id="IPR027619">
    <property type="entry name" value="C-S_lyase_PatB-like"/>
</dbReference>
<evidence type="ECO:0000313" key="7">
    <source>
        <dbReference type="EMBL" id="QUJ75776.1"/>
    </source>
</evidence>
<keyword evidence="3" id="KW-0663">Pyridoxal phosphate</keyword>
<dbReference type="GO" id="GO:0008483">
    <property type="term" value="F:transaminase activity"/>
    <property type="evidence" value="ECO:0007669"/>
    <property type="project" value="UniProtKB-KW"/>
</dbReference>
<dbReference type="Proteomes" id="UP000683291">
    <property type="component" value="Chromosome 1"/>
</dbReference>
<dbReference type="RefSeq" id="WP_212703977.1">
    <property type="nucleotide sequence ID" value="NZ_CP073581.1"/>
</dbReference>
<dbReference type="PANTHER" id="PTHR43525">
    <property type="entry name" value="PROTEIN MALY"/>
    <property type="match status" value="1"/>
</dbReference>
<keyword evidence="7" id="KW-0032">Aminotransferase</keyword>
<evidence type="ECO:0000256" key="3">
    <source>
        <dbReference type="ARBA" id="ARBA00022898"/>
    </source>
</evidence>
<proteinExistence type="inferred from homology"/>
<gene>
    <name evidence="7" type="ORF">KDD17_12570</name>
</gene>
<keyword evidence="7" id="KW-0808">Transferase</keyword>
<accession>A0A975JCK3</accession>
<feature type="domain" description="Aminotransferase class I/classII large" evidence="6">
    <location>
        <begin position="38"/>
        <end position="381"/>
    </location>
</feature>
<dbReference type="Gene3D" id="3.40.640.10">
    <property type="entry name" value="Type I PLP-dependent aspartate aminotransferase-like (Major domain)"/>
    <property type="match status" value="1"/>
</dbReference>
<dbReference type="Gene3D" id="3.90.1150.10">
    <property type="entry name" value="Aspartate Aminotransferase, domain 1"/>
    <property type="match status" value="1"/>
</dbReference>
<reference evidence="7" key="1">
    <citation type="submission" date="2021-04" db="EMBL/GenBank/DDBJ databases">
        <title>Complete genome sequence for Sulfitobacter sp. strain JK7-1.</title>
        <authorList>
            <person name="Park S.-J."/>
        </authorList>
    </citation>
    <scope>NUCLEOTIDE SEQUENCE</scope>
    <source>
        <strain evidence="7">JK7-1</strain>
    </source>
</reference>
<protein>
    <recommendedName>
        <fullName evidence="2">cysteine-S-conjugate beta-lyase</fullName>
        <ecNumber evidence="2">4.4.1.13</ecNumber>
    </recommendedName>
</protein>
<dbReference type="EC" id="4.4.1.13" evidence="2"/>
<keyword evidence="8" id="KW-1185">Reference proteome</keyword>
<dbReference type="InterPro" id="IPR015421">
    <property type="entry name" value="PyrdxlP-dep_Trfase_major"/>
</dbReference>
<evidence type="ECO:0000313" key="8">
    <source>
        <dbReference type="Proteomes" id="UP000683291"/>
    </source>
</evidence>
<dbReference type="InterPro" id="IPR015424">
    <property type="entry name" value="PyrdxlP-dep_Trfase"/>
</dbReference>
<dbReference type="InterPro" id="IPR015422">
    <property type="entry name" value="PyrdxlP-dep_Trfase_small"/>
</dbReference>
<organism evidence="7 8">
    <name type="scientific">Sulfitobacter albidus</name>
    <dbReference type="NCBI Taxonomy" id="2829501"/>
    <lineage>
        <taxon>Bacteria</taxon>
        <taxon>Pseudomonadati</taxon>
        <taxon>Pseudomonadota</taxon>
        <taxon>Alphaproteobacteria</taxon>
        <taxon>Rhodobacterales</taxon>
        <taxon>Roseobacteraceae</taxon>
        <taxon>Sulfitobacter</taxon>
    </lineage>
</organism>
<dbReference type="KEGG" id="sual:KDD17_12570"/>
<name>A0A975JCK3_9RHOB</name>
<comment type="similarity">
    <text evidence="5">Belongs to the class-II pyridoxal-phosphate-dependent aminotransferase family. MalY/PatB cystathionine beta-lyase subfamily.</text>
</comment>
<dbReference type="GO" id="GO:0047804">
    <property type="term" value="F:cysteine-S-conjugate beta-lyase activity"/>
    <property type="evidence" value="ECO:0007669"/>
    <property type="project" value="UniProtKB-EC"/>
</dbReference>
<evidence type="ECO:0000256" key="5">
    <source>
        <dbReference type="ARBA" id="ARBA00037974"/>
    </source>
</evidence>
<dbReference type="NCBIfam" id="TIGR04350">
    <property type="entry name" value="C_S_lyase_PatB"/>
    <property type="match status" value="1"/>
</dbReference>
<evidence type="ECO:0000256" key="1">
    <source>
        <dbReference type="ARBA" id="ARBA00001933"/>
    </source>
</evidence>
<comment type="cofactor">
    <cofactor evidence="1">
        <name>pyridoxal 5'-phosphate</name>
        <dbReference type="ChEBI" id="CHEBI:597326"/>
    </cofactor>
</comment>
<evidence type="ECO:0000256" key="2">
    <source>
        <dbReference type="ARBA" id="ARBA00012224"/>
    </source>
</evidence>
<evidence type="ECO:0000259" key="6">
    <source>
        <dbReference type="Pfam" id="PF00155"/>
    </source>
</evidence>
<dbReference type="GO" id="GO:0030170">
    <property type="term" value="F:pyridoxal phosphate binding"/>
    <property type="evidence" value="ECO:0007669"/>
    <property type="project" value="InterPro"/>
</dbReference>
<dbReference type="Pfam" id="PF00155">
    <property type="entry name" value="Aminotran_1_2"/>
    <property type="match status" value="1"/>
</dbReference>
<dbReference type="InterPro" id="IPR004839">
    <property type="entry name" value="Aminotransferase_I/II_large"/>
</dbReference>
<dbReference type="InterPro" id="IPR051798">
    <property type="entry name" value="Class-II_PLP-Dep_Aminotrans"/>
</dbReference>
<dbReference type="CDD" id="cd00609">
    <property type="entry name" value="AAT_like"/>
    <property type="match status" value="1"/>
</dbReference>
<keyword evidence="4" id="KW-0456">Lyase</keyword>
<sequence length="389" mass="42637">MSFDTPIDRRGTHCVKWDAMESLYGVPADTGISMWVADMDFKTAPVVQQAVQDMVDHGVYGYFGDDSKYRAAIQWWMRQRHGWDLDPAHIFTTHGLVNGTAMCVDAFTAPGDGVVLFTPVYHAFAKVINAAGRRVVECEMHQTDGRYTMDFDAYDAQMDGSETMVVLCSPHNPGGTVWTRDELQAVADFARRHDLVLVSDEIHHDLVMPGHTHIPMANIDGIADRLVMMTATTKTFNIAGSHSGNVIIADPDLRAKFGARMAALGLSPNSFGLFMATAAYSPEGAAWVDDLVGYLDGNRRLFDDAVNAIPGLKSMPLEATYLAWVDFDGTGMTREEFTNRVEQKAGIAANHGPTFGTGGESFLRFNIATPRARVEEACARLADAFGDLQ</sequence>
<dbReference type="PANTHER" id="PTHR43525:SF1">
    <property type="entry name" value="PROTEIN MALY"/>
    <property type="match status" value="1"/>
</dbReference>